<dbReference type="InterPro" id="IPR011055">
    <property type="entry name" value="Dup_hybrid_motif"/>
</dbReference>
<dbReference type="InterPro" id="IPR050570">
    <property type="entry name" value="Cell_wall_metabolism_enzyme"/>
</dbReference>
<name>A0A3S9SWZ9_9FIRM</name>
<dbReference type="InterPro" id="IPR018392">
    <property type="entry name" value="LysM"/>
</dbReference>
<dbReference type="CDD" id="cd12797">
    <property type="entry name" value="M23_peptidase"/>
    <property type="match status" value="1"/>
</dbReference>
<dbReference type="SUPFAM" id="SSF51261">
    <property type="entry name" value="Duplicated hybrid motif"/>
    <property type="match status" value="1"/>
</dbReference>
<dbReference type="EMBL" id="CP016379">
    <property type="protein sequence ID" value="AZR72829.1"/>
    <property type="molecule type" value="Genomic_DNA"/>
</dbReference>
<dbReference type="OrthoDB" id="9809488at2"/>
<keyword evidence="4" id="KW-1185">Reference proteome</keyword>
<dbReference type="InterPro" id="IPR036779">
    <property type="entry name" value="LysM_dom_sf"/>
</dbReference>
<dbReference type="GO" id="GO:0004222">
    <property type="term" value="F:metalloendopeptidase activity"/>
    <property type="evidence" value="ECO:0007669"/>
    <property type="project" value="TreeGrafter"/>
</dbReference>
<dbReference type="Gene3D" id="1.10.101.10">
    <property type="entry name" value="PGBD-like superfamily/PGBD"/>
    <property type="match status" value="1"/>
</dbReference>
<accession>A0A3S9SWZ9</accession>
<sequence length="344" mass="37937">MNKKFYYILLIMFLLIFVNNSFVYATITSLPLRKGMSGPDVKELQQILVEMGFDLTVDGIFGLETEKVVKDFQLSQGLLADGVVGLETFDKLREVSENIEYEVQPGDTLSEIAEEFNVTIADIKALNQIKDDLIYVGQTLIIPRRGIGDGPQEQVYKNTIHVVQPGDALIKIAKRYGISVDTIKNANNLKSDLIQIGQRLVIPYLQVGPSKNFRLEKGAFIWPVNGRISSGYGYRVHPVFKNKHFHGGIDIAVKIGTPVLAAAGGKVIRAGWISGFGKTIILDHGNGVSTLYAHNSQLLVRVGDMVHVGQVIAKSGNTGQSTGPHLDFRIMLNEKPVNPLHYLP</sequence>
<dbReference type="KEGG" id="aft:BBF96_05150"/>
<organism evidence="3 4">
    <name type="scientific">Anoxybacter fermentans</name>
    <dbReference type="NCBI Taxonomy" id="1323375"/>
    <lineage>
        <taxon>Bacteria</taxon>
        <taxon>Bacillati</taxon>
        <taxon>Bacillota</taxon>
        <taxon>Clostridia</taxon>
        <taxon>Halanaerobiales</taxon>
        <taxon>Anoxybacter</taxon>
    </lineage>
</organism>
<protein>
    <recommendedName>
        <fullName evidence="2">LysM domain-containing protein</fullName>
    </recommendedName>
</protein>
<feature type="domain" description="LysM" evidence="2">
    <location>
        <begin position="99"/>
        <end position="142"/>
    </location>
</feature>
<dbReference type="InterPro" id="IPR036365">
    <property type="entry name" value="PGBD-like_sf"/>
</dbReference>
<dbReference type="PANTHER" id="PTHR21666:SF289">
    <property type="entry name" value="L-ALA--D-GLU ENDOPEPTIDASE"/>
    <property type="match status" value="1"/>
</dbReference>
<dbReference type="Pfam" id="PF01551">
    <property type="entry name" value="Peptidase_M23"/>
    <property type="match status" value="1"/>
</dbReference>
<evidence type="ECO:0000256" key="1">
    <source>
        <dbReference type="ARBA" id="ARBA00022729"/>
    </source>
</evidence>
<gene>
    <name evidence="3" type="ORF">BBF96_05150</name>
</gene>
<dbReference type="PANTHER" id="PTHR21666">
    <property type="entry name" value="PEPTIDASE-RELATED"/>
    <property type="match status" value="1"/>
</dbReference>
<dbReference type="RefSeq" id="WP_127016162.1">
    <property type="nucleotide sequence ID" value="NZ_CP016379.1"/>
</dbReference>
<proteinExistence type="predicted"/>
<dbReference type="Gene3D" id="2.70.70.10">
    <property type="entry name" value="Glucose Permease (Domain IIA)"/>
    <property type="match status" value="1"/>
</dbReference>
<dbReference type="SMART" id="SM00257">
    <property type="entry name" value="LysM"/>
    <property type="match status" value="2"/>
</dbReference>
<reference evidence="3 4" key="1">
    <citation type="submission" date="2016-07" db="EMBL/GenBank/DDBJ databases">
        <title>Genome and transcriptome analysis of iron-reducing fermentative bacteria Anoxybacter fermentans.</title>
        <authorList>
            <person name="Zeng X."/>
            <person name="Shao Z."/>
        </authorList>
    </citation>
    <scope>NUCLEOTIDE SEQUENCE [LARGE SCALE GENOMIC DNA]</scope>
    <source>
        <strain evidence="3 4">DY22613</strain>
    </source>
</reference>
<dbReference type="CDD" id="cd00118">
    <property type="entry name" value="LysM"/>
    <property type="match status" value="2"/>
</dbReference>
<keyword evidence="1" id="KW-0732">Signal</keyword>
<dbReference type="InterPro" id="IPR036366">
    <property type="entry name" value="PGBDSf"/>
</dbReference>
<evidence type="ECO:0000313" key="3">
    <source>
        <dbReference type="EMBL" id="AZR72829.1"/>
    </source>
</evidence>
<evidence type="ECO:0000313" key="4">
    <source>
        <dbReference type="Proteomes" id="UP000267250"/>
    </source>
</evidence>
<dbReference type="Gene3D" id="3.10.350.10">
    <property type="entry name" value="LysM domain"/>
    <property type="match status" value="2"/>
</dbReference>
<dbReference type="Proteomes" id="UP000267250">
    <property type="component" value="Chromosome"/>
</dbReference>
<dbReference type="AlphaFoldDB" id="A0A3S9SWZ9"/>
<dbReference type="FunFam" id="2.70.70.10:FF:000006">
    <property type="entry name" value="M23 family peptidase"/>
    <property type="match status" value="1"/>
</dbReference>
<dbReference type="PROSITE" id="PS51782">
    <property type="entry name" value="LYSM"/>
    <property type="match status" value="2"/>
</dbReference>
<dbReference type="Pfam" id="PF01471">
    <property type="entry name" value="PG_binding_1"/>
    <property type="match status" value="1"/>
</dbReference>
<feature type="domain" description="LysM" evidence="2">
    <location>
        <begin position="159"/>
        <end position="202"/>
    </location>
</feature>
<evidence type="ECO:0000259" key="2">
    <source>
        <dbReference type="PROSITE" id="PS51782"/>
    </source>
</evidence>
<dbReference type="InterPro" id="IPR002477">
    <property type="entry name" value="Peptidoglycan-bd-like"/>
</dbReference>
<dbReference type="InterPro" id="IPR016047">
    <property type="entry name" value="M23ase_b-sheet_dom"/>
</dbReference>
<dbReference type="Pfam" id="PF01476">
    <property type="entry name" value="LysM"/>
    <property type="match status" value="2"/>
</dbReference>
<dbReference type="SUPFAM" id="SSF47090">
    <property type="entry name" value="PGBD-like"/>
    <property type="match status" value="1"/>
</dbReference>